<evidence type="ECO:0000313" key="1">
    <source>
        <dbReference type="EMBL" id="AMO43933.1"/>
    </source>
</evidence>
<dbReference type="EMBL" id="KU716095">
    <property type="protein sequence ID" value="AMO43933.1"/>
    <property type="molecule type" value="Genomic_DNA"/>
</dbReference>
<reference evidence="1 2" key="1">
    <citation type="submission" date="2016-02" db="EMBL/GenBank/DDBJ databases">
        <authorList>
            <person name="Perez-Otero J."/>
            <person name="Rivera-Burgos M."/>
            <person name="Vazquez E."/>
            <person name="Rubin M.R."/>
            <person name="Ware V.C."/>
            <person name="Bradley K.W."/>
            <person name="Asai D.J."/>
            <person name="Bowman C.A."/>
            <person name="Russell D.A."/>
            <person name="Pope W.H."/>
            <person name="Jacobs-Sera D."/>
            <person name="Hendrix R.W."/>
            <person name="Hatfull G.F."/>
        </authorList>
    </citation>
    <scope>NUCLEOTIDE SEQUENCE [LARGE SCALE GENOMIC DNA]</scope>
</reference>
<name>A0A127KPB0_9CAUD</name>
<protein>
    <submittedName>
        <fullName evidence="1">Uncharacterized protein</fullName>
    </submittedName>
</protein>
<proteinExistence type="predicted"/>
<accession>A0A127KPB0</accession>
<evidence type="ECO:0000313" key="2">
    <source>
        <dbReference type="Proteomes" id="UP000226299"/>
    </source>
</evidence>
<organism evidence="1 2">
    <name type="scientific">Mycobacterium phage Myxus</name>
    <dbReference type="NCBI Taxonomy" id="1805458"/>
    <lineage>
        <taxon>Viruses</taxon>
        <taxon>Duplodnaviria</taxon>
        <taxon>Heunggongvirae</taxon>
        <taxon>Uroviricota</taxon>
        <taxon>Caudoviricetes</taxon>
        <taxon>Fromanvirus</taxon>
        <taxon>Fromanvirus packman</taxon>
    </lineage>
</organism>
<gene>
    <name evidence="1" type="ORF">PBI_MYXUS_65</name>
</gene>
<sequence>MGPIERIRQAVKGFPDPQINLRTYYQGGKKMGLITIEWVVPEDDE</sequence>
<dbReference type="Proteomes" id="UP000226299">
    <property type="component" value="Segment"/>
</dbReference>